<dbReference type="RefSeq" id="XP_004183728.1">
    <property type="nucleotide sequence ID" value="XM_004183680.1"/>
</dbReference>
<dbReference type="InterPro" id="IPR011641">
    <property type="entry name" value="Tyr-kin_ephrin_A/B_rcpt-like"/>
</dbReference>
<dbReference type="Gene3D" id="3.30.200.20">
    <property type="entry name" value="Phosphorylase Kinase, domain 1"/>
    <property type="match status" value="1"/>
</dbReference>
<dbReference type="InterPro" id="IPR017441">
    <property type="entry name" value="Protein_kinase_ATP_BS"/>
</dbReference>
<feature type="binding site" evidence="4">
    <location>
        <position position="1385"/>
    </location>
    <ligand>
        <name>ATP</name>
        <dbReference type="ChEBI" id="CHEBI:30616"/>
    </ligand>
</feature>
<dbReference type="OMA" id="TCIGTFQ"/>
<proteinExistence type="predicted"/>
<dbReference type="PROSITE" id="PS00108">
    <property type="entry name" value="PROTEIN_KINASE_ST"/>
    <property type="match status" value="1"/>
</dbReference>
<dbReference type="GO" id="GO:0005524">
    <property type="term" value="F:ATP binding"/>
    <property type="evidence" value="ECO:0007669"/>
    <property type="project" value="UniProtKB-UniRule"/>
</dbReference>
<dbReference type="SMART" id="SM00261">
    <property type="entry name" value="FU"/>
    <property type="match status" value="9"/>
</dbReference>
<dbReference type="Gene3D" id="2.10.50.10">
    <property type="entry name" value="Tumor Necrosis Factor Receptor, subunit A, domain 2"/>
    <property type="match status" value="1"/>
</dbReference>
<dbReference type="SUPFAM" id="SSF56112">
    <property type="entry name" value="Protein kinase-like (PK-like)"/>
    <property type="match status" value="1"/>
</dbReference>
<evidence type="ECO:0000256" key="5">
    <source>
        <dbReference type="SAM" id="Phobius"/>
    </source>
</evidence>
<dbReference type="InterPro" id="IPR000719">
    <property type="entry name" value="Prot_kinase_dom"/>
</dbReference>
<dbReference type="Gene3D" id="2.10.220.10">
    <property type="entry name" value="Hormone Receptor, Insulin-like Growth Factor Receptor 1, Chain A, domain 2"/>
    <property type="match status" value="4"/>
</dbReference>
<dbReference type="InterPro" id="IPR011009">
    <property type="entry name" value="Kinase-like_dom_sf"/>
</dbReference>
<dbReference type="EMBL" id="KB207130">
    <property type="protein sequence ID" value="ELP84382.1"/>
    <property type="molecule type" value="Genomic_DNA"/>
</dbReference>
<gene>
    <name evidence="8" type="ORF">EIN_089250</name>
</gene>
<evidence type="ECO:0000256" key="6">
    <source>
        <dbReference type="SAM" id="SignalP"/>
    </source>
</evidence>
<feature type="chain" id="PRO_5001990459" evidence="6">
    <location>
        <begin position="18"/>
        <end position="1626"/>
    </location>
</feature>
<evidence type="ECO:0000313" key="9">
    <source>
        <dbReference type="Proteomes" id="UP000014680"/>
    </source>
</evidence>
<keyword evidence="8" id="KW-0808">Transferase</keyword>
<dbReference type="SMART" id="SM00220">
    <property type="entry name" value="S_TKc"/>
    <property type="match status" value="1"/>
</dbReference>
<dbReference type="SMART" id="SM00181">
    <property type="entry name" value="EGF"/>
    <property type="match status" value="10"/>
</dbReference>
<keyword evidence="5" id="KW-1133">Transmembrane helix</keyword>
<feature type="signal peptide" evidence="6">
    <location>
        <begin position="1"/>
        <end position="17"/>
    </location>
</feature>
<reference evidence="8 9" key="1">
    <citation type="submission" date="2012-10" db="EMBL/GenBank/DDBJ databases">
        <authorList>
            <person name="Zafar N."/>
            <person name="Inman J."/>
            <person name="Hall N."/>
            <person name="Lorenzi H."/>
            <person name="Caler E."/>
        </authorList>
    </citation>
    <scope>NUCLEOTIDE SEQUENCE [LARGE SCALE GENOMIC DNA]</scope>
    <source>
        <strain evidence="8 9">IP1</strain>
    </source>
</reference>
<dbReference type="PANTHER" id="PTHR45756:SF1">
    <property type="entry name" value="PROTEIN KINASE DOMAIN CONTAINING PROTEIN"/>
    <property type="match status" value="1"/>
</dbReference>
<dbReference type="OrthoDB" id="28704at2759"/>
<protein>
    <submittedName>
        <fullName evidence="8">Protein serine/threonine kinase, putative</fullName>
        <ecNumber evidence="8">2.7.11.25</ecNumber>
    </submittedName>
</protein>
<dbReference type="PROSITE" id="PS00107">
    <property type="entry name" value="PROTEIN_KINASE_ATP"/>
    <property type="match status" value="1"/>
</dbReference>
<name>A0A0A1TVF6_ENTIV</name>
<feature type="domain" description="Protein kinase" evidence="7">
    <location>
        <begin position="1358"/>
        <end position="1626"/>
    </location>
</feature>
<keyword evidence="3 4" id="KW-0067">ATP-binding</keyword>
<evidence type="ECO:0000256" key="3">
    <source>
        <dbReference type="ARBA" id="ARBA00022840"/>
    </source>
</evidence>
<keyword evidence="8" id="KW-0418">Kinase</keyword>
<keyword evidence="1" id="KW-0723">Serine/threonine-protein kinase</keyword>
<accession>A0A0A1TVF6</accession>
<keyword evidence="2 4" id="KW-0547">Nucleotide-binding</keyword>
<dbReference type="InterPro" id="IPR001245">
    <property type="entry name" value="Ser-Thr/Tyr_kinase_cat_dom"/>
</dbReference>
<dbReference type="PANTHER" id="PTHR45756">
    <property type="entry name" value="PALMITOYLTRANSFERASE"/>
    <property type="match status" value="1"/>
</dbReference>
<dbReference type="PROSITE" id="PS50011">
    <property type="entry name" value="PROTEIN_KINASE_DOM"/>
    <property type="match status" value="1"/>
</dbReference>
<dbReference type="Pfam" id="PF07699">
    <property type="entry name" value="Ephrin_rec_like"/>
    <property type="match status" value="1"/>
</dbReference>
<dbReference type="SUPFAM" id="SSF57184">
    <property type="entry name" value="Growth factor receptor domain"/>
    <property type="match status" value="8"/>
</dbReference>
<dbReference type="InterPro" id="IPR006212">
    <property type="entry name" value="Furin_repeat"/>
</dbReference>
<dbReference type="GeneID" id="14883351"/>
<sequence>MVICIEIFFLCVVYSFSKKINICKSGYYDKNFYLSCPSNSRNLILYSNIKENANSKLYTKTNTIIQNDFFSSIKNSKKLLSSIILFDCKDNKIKMKKGLITNKNTALKCQIGYGFTLGGTCKPCEAGYYSPDGTSCSKCPTNSYSLIGSGYCTPCNSVCNTCDSKNGNCLNCYENMFLLNDGVCLSCPAGQYLSQNGCLSCADQTYSLANSSMCMNCSKCVKCDQTNGRCTLCKNGQFINDYSCDGCVAGMYGNGFQCIPCQIGTYSNISGSASCTPCSDGTYTNTTSSTICIKCSNYCTLCEKESGFCFSCVSGCILSENHCIPCKAGTAANQETNTCDVCPAGTHSISQSTYCTLCENGFYSTEGSSNCLSCSLTCLTCNKTNGNCTTCISGYGLDESLNCNICLPGTYAHATNKKCMQCDNKTYQSNEKQTYCNSCDIKCETCDNISGKCLTCYAGYEFTGNANCEICADGYYSSGGILSCLPCPSECINCYRESGICTSCQSGFKQVTTQNTGNKECVSCSLNNNCASCDSNEFESEKKCVECVSGYYLKNNNCYNCPLITNCVQCSPKSNDCLTCSGEYITVGEKCISCEEGKVKVTSNRCMSCFELIPNCQLCEYNNGNKLCTKCYAPYIIDNNTSLCVLAYSNTTHFNKETLKSDVNDAGCLHQVNSFCFLCNEEYILIDGVCVEKENESCFDFSMKTCDNCSENAITTNGDCSIENVCKYQYTQNDKTSCLIYNNDTQEGIKINNCRYTQNEFCYLANEGFYTTLNINGETISCDNAKICQVIDGDKVDISCKSSFVMTTNVLCSQDMKCDMVNDSVCNACKQNYHIASGGCVSNDNECAIQNKEICILCNNNKIPIYGMCVSTDSINCKEFVGGVCIQCDDDRYKDTTGCLLKQDKYKDCDYVSVVSSSCLECNKSYLLVDNTCVENDTNITKTLDLQLKSETTTDNCMFRSSKGCLRCSDGYYIFNSFCVKCEYPCTYCSNLTYCTKCDAYSYTMNGECFKINDILSVCDVMMSTFEGCVMCKDGYMRSSDGKQCVRCDTSCATCSNDGDCVVCSDGYYRTPNNNTKLCNPQTDLNNCLNKTTNGCTLCEDGFALKDNLCYKCSENCTLCDATFICSKCDDNNILKNEMCVHFSKITHCISSQNSLCWECADGYKLSDDKIECFANTNYGMIVGLLVVCVVVFVIIIITTVTLVVLILVFNKKDDKHTENICVFKMSRSNIVMTKLDGDILSNKNEISFGNESDKIQIETESRELLCVGNSSKGNMKIQITTKDKIDKYAIRTEPQIVTLKSGFACEFEVFLTPYCTMDLSDEIVIISLNLKTGKQNTTTIHISGQVENSTHLDYDELIEEKKIGEGSFGVVFKGKYRGNIVAIKRMKQFDNTNDGNAVDEFTKEVEMLDKFRSDYITHFYGAVFIRSKECMITEFALFGSLKDVLKHKTSEEIDIKLRVKYCLDASKGILYLHENGILHRDIKPDNLLVFSLDMNDKVNAKLTDFGSARNVNMLMTNMTFTKGVGTPKYMAPEILNKQKYKKSADVYSFAMTMFEIVNWEEAFQKSDVRFKYAWDIADFISAGKRLVIPNQVPNVLSTLITKCWDQDLQQRIEIQEIYQTLKMIL</sequence>
<keyword evidence="9" id="KW-1185">Reference proteome</keyword>
<evidence type="ECO:0000256" key="2">
    <source>
        <dbReference type="ARBA" id="ARBA00022741"/>
    </source>
</evidence>
<organism evidence="8 9">
    <name type="scientific">Entamoeba invadens IP1</name>
    <dbReference type="NCBI Taxonomy" id="370355"/>
    <lineage>
        <taxon>Eukaryota</taxon>
        <taxon>Amoebozoa</taxon>
        <taxon>Evosea</taxon>
        <taxon>Archamoebae</taxon>
        <taxon>Mastigamoebida</taxon>
        <taxon>Entamoebidae</taxon>
        <taxon>Entamoeba</taxon>
    </lineage>
</organism>
<feature type="transmembrane region" description="Helical" evidence="5">
    <location>
        <begin position="1179"/>
        <end position="1210"/>
    </location>
</feature>
<evidence type="ECO:0000256" key="1">
    <source>
        <dbReference type="ARBA" id="ARBA00022527"/>
    </source>
</evidence>
<evidence type="ECO:0000259" key="7">
    <source>
        <dbReference type="PROSITE" id="PS50011"/>
    </source>
</evidence>
<dbReference type="VEuPathDB" id="AmoebaDB:EIN_089250"/>
<dbReference type="InterPro" id="IPR053215">
    <property type="entry name" value="TKL_Ser/Thr_kinase"/>
</dbReference>
<keyword evidence="5" id="KW-0472">Membrane</keyword>
<evidence type="ECO:0000256" key="4">
    <source>
        <dbReference type="PROSITE-ProRule" id="PRU10141"/>
    </source>
</evidence>
<dbReference type="EC" id="2.7.11.25" evidence="8"/>
<dbReference type="SMART" id="SM01411">
    <property type="entry name" value="Ephrin_rec_like"/>
    <property type="match status" value="8"/>
</dbReference>
<dbReference type="CDD" id="cd13999">
    <property type="entry name" value="STKc_MAP3K-like"/>
    <property type="match status" value="1"/>
</dbReference>
<dbReference type="InterPro" id="IPR008271">
    <property type="entry name" value="Ser/Thr_kinase_AS"/>
</dbReference>
<keyword evidence="6" id="KW-0732">Signal</keyword>
<evidence type="ECO:0000313" key="8">
    <source>
        <dbReference type="EMBL" id="ELP84382.1"/>
    </source>
</evidence>
<dbReference type="Proteomes" id="UP000014680">
    <property type="component" value="Unassembled WGS sequence"/>
</dbReference>
<dbReference type="KEGG" id="eiv:EIN_089250"/>
<dbReference type="InterPro" id="IPR009030">
    <property type="entry name" value="Growth_fac_rcpt_cys_sf"/>
</dbReference>
<dbReference type="Gene3D" id="1.10.510.10">
    <property type="entry name" value="Transferase(Phosphotransferase) domain 1"/>
    <property type="match status" value="1"/>
</dbReference>
<dbReference type="GO" id="GO:0004709">
    <property type="term" value="F:MAP kinase kinase kinase activity"/>
    <property type="evidence" value="ECO:0007669"/>
    <property type="project" value="UniProtKB-EC"/>
</dbReference>
<dbReference type="Pfam" id="PF07714">
    <property type="entry name" value="PK_Tyr_Ser-Thr"/>
    <property type="match status" value="1"/>
</dbReference>
<keyword evidence="5" id="KW-0812">Transmembrane</keyword>
<dbReference type="InterPro" id="IPR000742">
    <property type="entry name" value="EGF"/>
</dbReference>